<feature type="region of interest" description="Disordered" evidence="1">
    <location>
        <begin position="207"/>
        <end position="227"/>
    </location>
</feature>
<dbReference type="PANTHER" id="PTHR13696">
    <property type="entry name" value="P-LOOP CONTAINING NUCLEOSIDE TRIPHOSPHATE HYDROLASE"/>
    <property type="match status" value="1"/>
</dbReference>
<feature type="compositionally biased region" description="Basic residues" evidence="1">
    <location>
        <begin position="217"/>
        <end position="227"/>
    </location>
</feature>
<comment type="caution">
    <text evidence="3">The sequence shown here is derived from an EMBL/GenBank/DDBJ whole genome shotgun (WGS) entry which is preliminary data.</text>
</comment>
<feature type="domain" description="CobQ/CobB/MinD/ParA nucleotide binding" evidence="2">
    <location>
        <begin position="4"/>
        <end position="175"/>
    </location>
</feature>
<accession>A0A9X1IIM8</accession>
<dbReference type="AlphaFoldDB" id="A0A9X1IIM8"/>
<dbReference type="PIRSF" id="PIRSF009320">
    <property type="entry name" value="Nuc_binding_HP_1000"/>
    <property type="match status" value="1"/>
</dbReference>
<evidence type="ECO:0000259" key="2">
    <source>
        <dbReference type="Pfam" id="PF01656"/>
    </source>
</evidence>
<protein>
    <submittedName>
        <fullName evidence="3">ParA family protein</fullName>
    </submittedName>
</protein>
<dbReference type="SUPFAM" id="SSF52540">
    <property type="entry name" value="P-loop containing nucleoside triphosphate hydrolases"/>
    <property type="match status" value="1"/>
</dbReference>
<sequence length="227" mass="24019">MQVIVLASQKGGAGKTTLSRHLAVEAERVGEGPVALIDADPQGGLARWWNRRAAETPIFVSSTLEALPENIERLRKAGFRHVFLDTPPQATALIRDVVRLADLVVIPARPSPDDLDALGATIDIVEGEGKPLVFVINSATRKARLTGQAAIVLSQHGTVAPAIIHRSDTIPASGIAGQTVVEVDPKSSPAQEIAELWTYLSSRLSRGGRGTLSKPAKAARAKTARPA</sequence>
<dbReference type="InterPro" id="IPR050678">
    <property type="entry name" value="DNA_Partitioning_ATPase"/>
</dbReference>
<proteinExistence type="predicted"/>
<dbReference type="Gene3D" id="3.40.50.300">
    <property type="entry name" value="P-loop containing nucleotide triphosphate hydrolases"/>
    <property type="match status" value="1"/>
</dbReference>
<evidence type="ECO:0000313" key="3">
    <source>
        <dbReference type="EMBL" id="MCB4825327.1"/>
    </source>
</evidence>
<organism evidence="3 4">
    <name type="scientific">Roseicella aerolata</name>
    <dbReference type="NCBI Taxonomy" id="2883479"/>
    <lineage>
        <taxon>Bacteria</taxon>
        <taxon>Pseudomonadati</taxon>
        <taxon>Pseudomonadota</taxon>
        <taxon>Alphaproteobacteria</taxon>
        <taxon>Acetobacterales</taxon>
        <taxon>Roseomonadaceae</taxon>
        <taxon>Roseicella</taxon>
    </lineage>
</organism>
<dbReference type="RefSeq" id="WP_226614157.1">
    <property type="nucleotide sequence ID" value="NZ_JAJAQI010000082.1"/>
</dbReference>
<gene>
    <name evidence="3" type="ORF">LHA35_26795</name>
</gene>
<dbReference type="Pfam" id="PF01656">
    <property type="entry name" value="CbiA"/>
    <property type="match status" value="1"/>
</dbReference>
<dbReference type="InterPro" id="IPR002586">
    <property type="entry name" value="CobQ/CobB/MinD/ParA_Nub-bd_dom"/>
</dbReference>
<dbReference type="PANTHER" id="PTHR13696:SF96">
    <property type="entry name" value="COBQ_COBB_MIND_PARA NUCLEOTIDE BINDING DOMAIN-CONTAINING PROTEIN"/>
    <property type="match status" value="1"/>
</dbReference>
<reference evidence="3" key="1">
    <citation type="submission" date="2021-10" db="EMBL/GenBank/DDBJ databases">
        <title>Roseicella aerolatum sp. nov., isolated from aerosols of e-waste dismantling site.</title>
        <authorList>
            <person name="Qin T."/>
        </authorList>
    </citation>
    <scope>NUCLEOTIDE SEQUENCE</scope>
    <source>
        <strain evidence="3">GB24</strain>
    </source>
</reference>
<dbReference type="InterPro" id="IPR027417">
    <property type="entry name" value="P-loop_NTPase"/>
</dbReference>
<evidence type="ECO:0000256" key="1">
    <source>
        <dbReference type="SAM" id="MobiDB-lite"/>
    </source>
</evidence>
<dbReference type="Proteomes" id="UP001139311">
    <property type="component" value="Unassembled WGS sequence"/>
</dbReference>
<dbReference type="EMBL" id="JAJAQI010000082">
    <property type="protein sequence ID" value="MCB4825327.1"/>
    <property type="molecule type" value="Genomic_DNA"/>
</dbReference>
<dbReference type="CDD" id="cd02042">
    <property type="entry name" value="ParAB_family"/>
    <property type="match status" value="1"/>
</dbReference>
<evidence type="ECO:0000313" key="4">
    <source>
        <dbReference type="Proteomes" id="UP001139311"/>
    </source>
</evidence>
<keyword evidence="4" id="KW-1185">Reference proteome</keyword>
<name>A0A9X1IIM8_9PROT</name>